<dbReference type="InterPro" id="IPR011010">
    <property type="entry name" value="DNA_brk_join_enz"/>
</dbReference>
<evidence type="ECO:0000256" key="3">
    <source>
        <dbReference type="SAM" id="MobiDB-lite"/>
    </source>
</evidence>
<dbReference type="CDD" id="cd00397">
    <property type="entry name" value="DNA_BRE_C"/>
    <property type="match status" value="1"/>
</dbReference>
<feature type="region of interest" description="Disordered" evidence="3">
    <location>
        <begin position="803"/>
        <end position="836"/>
    </location>
</feature>
<gene>
    <name evidence="5" type="ORF">KGQ19_07250</name>
</gene>
<comment type="caution">
    <text evidence="5">The sequence shown here is derived from an EMBL/GenBank/DDBJ whole genome shotgun (WGS) entry which is preliminary data.</text>
</comment>
<keyword evidence="6" id="KW-1185">Reference proteome</keyword>
<evidence type="ECO:0000313" key="5">
    <source>
        <dbReference type="EMBL" id="MBS2546660.1"/>
    </source>
</evidence>
<feature type="domain" description="Tyr recombinase" evidence="4">
    <location>
        <begin position="463"/>
        <end position="693"/>
    </location>
</feature>
<feature type="coiled-coil region" evidence="2">
    <location>
        <begin position="755"/>
        <end position="801"/>
    </location>
</feature>
<feature type="region of interest" description="Disordered" evidence="3">
    <location>
        <begin position="1"/>
        <end position="24"/>
    </location>
</feature>
<dbReference type="Pfam" id="PF00589">
    <property type="entry name" value="Phage_integrase"/>
    <property type="match status" value="1"/>
</dbReference>
<dbReference type="InterPro" id="IPR002104">
    <property type="entry name" value="Integrase_catalytic"/>
</dbReference>
<dbReference type="Gene3D" id="1.10.443.10">
    <property type="entry name" value="Intergrase catalytic core"/>
    <property type="match status" value="1"/>
</dbReference>
<keyword evidence="2" id="KW-0175">Coiled coil</keyword>
<dbReference type="EMBL" id="JAAFYZ010000016">
    <property type="protein sequence ID" value="MBS2546660.1"/>
    <property type="molecule type" value="Genomic_DNA"/>
</dbReference>
<protein>
    <submittedName>
        <fullName evidence="5">Site-specific integrase</fullName>
    </submittedName>
</protein>
<dbReference type="RefSeq" id="WP_212008306.1">
    <property type="nucleotide sequence ID" value="NZ_JAAFYZ010000016.1"/>
</dbReference>
<dbReference type="Proteomes" id="UP000730482">
    <property type="component" value="Unassembled WGS sequence"/>
</dbReference>
<organism evidence="5 6">
    <name type="scientific">Catenulispora pinistramenti</name>
    <dbReference type="NCBI Taxonomy" id="2705254"/>
    <lineage>
        <taxon>Bacteria</taxon>
        <taxon>Bacillati</taxon>
        <taxon>Actinomycetota</taxon>
        <taxon>Actinomycetes</taxon>
        <taxon>Catenulisporales</taxon>
        <taxon>Catenulisporaceae</taxon>
        <taxon>Catenulispora</taxon>
    </lineage>
</organism>
<keyword evidence="1" id="KW-0233">DNA recombination</keyword>
<dbReference type="InterPro" id="IPR013762">
    <property type="entry name" value="Integrase-like_cat_sf"/>
</dbReference>
<reference evidence="5 6" key="1">
    <citation type="submission" date="2020-02" db="EMBL/GenBank/DDBJ databases">
        <title>Acidophilic actinobacteria isolated from forest soil.</title>
        <authorList>
            <person name="Golinska P."/>
        </authorList>
    </citation>
    <scope>NUCLEOTIDE SEQUENCE [LARGE SCALE GENOMIC DNA]</scope>
    <source>
        <strain evidence="5 6">NL8</strain>
    </source>
</reference>
<name>A0ABS5KKU8_9ACTN</name>
<accession>A0ABS5KKU8</accession>
<dbReference type="SUPFAM" id="SSF56349">
    <property type="entry name" value="DNA breaking-rejoining enzymes"/>
    <property type="match status" value="1"/>
</dbReference>
<dbReference type="PROSITE" id="PS51898">
    <property type="entry name" value="TYR_RECOMBINASE"/>
    <property type="match status" value="1"/>
</dbReference>
<evidence type="ECO:0000256" key="1">
    <source>
        <dbReference type="ARBA" id="ARBA00023172"/>
    </source>
</evidence>
<sequence>MTISTKHSTRRPLQTANTTAEQARARNNVLRERFPPRTVEEWWPATAGSAEEVLHRLTALPFLPAANATRAGRRRGVAKLLRWLSSLPGDTWQQRWKASGAEQIPGAGWTDLPQRFLRQSGLAPSYERTDLTSGLLMLVCGDVIRPDLAWMLTRTHKHLAPTMAEARDPEGFARLTQLAESGPTSARGEATIAATRIAMLLACKGGLIADVTVGDCVELVDTLRRVHVRGGQRKVDFYLRLRALGIFPEDAPAMIRAFGLAAGRLSIEELVDRYPIRSRMVRDLIVDYLRERQPSLDYTSLDSVSRTLAGLFWTRVEALSPGIDTLRLSPALARAWKADIATKKRSTAGQDGTVVEVTSPRLNMKDELIRVRAFYLDLAHWAAEEPARWAPWVVPCPISDEEISKAKDRKHRKARMDQRTRERLPVLPVLTSTVDRRRRAAAELLAAAERTRPGELIPDTDGALRRAVAPKAAGHLIWAEETSTGRRRNLTYEETEAFWAFAAIEVLRLTGIRNEELLELTHHSITEYRLPTSGEVVPLLQVAPSKTDSERLLLVSPELADILSAIIRRLRGPSGAIPLVTSYDCHERVWNPPMPLLFQRDIGTEHRAFTPTALRKLLINTLAVTGLTDTAGEPLIFSPHDFRRIFVTDAIMNGLPPHIAQVICGHKSLDTTMGYKAIYTTEAIEAHRAFITRRRATRPSEEYRTPTEEEWDAFLAHFEKRKVSIGTCARAFSSPCVHEHACVRCSLLRPDPAQRGRLEEIRDNLIARIAEAEREGWLGEVEGLRVSLAGAEDKLAQLDRASRSTAIDLGMPRPAAARNQEVERSAALGRSEGGQQ</sequence>
<evidence type="ECO:0000256" key="2">
    <source>
        <dbReference type="SAM" id="Coils"/>
    </source>
</evidence>
<evidence type="ECO:0000313" key="6">
    <source>
        <dbReference type="Proteomes" id="UP000730482"/>
    </source>
</evidence>
<evidence type="ECO:0000259" key="4">
    <source>
        <dbReference type="PROSITE" id="PS51898"/>
    </source>
</evidence>
<proteinExistence type="predicted"/>
<feature type="compositionally biased region" description="Polar residues" evidence="3">
    <location>
        <begin position="1"/>
        <end position="21"/>
    </location>
</feature>